<dbReference type="RefSeq" id="WP_184172217.1">
    <property type="nucleotide sequence ID" value="NZ_BAABAG010000011.1"/>
</dbReference>
<proteinExistence type="predicted"/>
<feature type="compositionally biased region" description="Basic and acidic residues" evidence="1">
    <location>
        <begin position="142"/>
        <end position="151"/>
    </location>
</feature>
<dbReference type="EMBL" id="JACHMW010000001">
    <property type="protein sequence ID" value="MBB5848908.1"/>
    <property type="molecule type" value="Genomic_DNA"/>
</dbReference>
<protein>
    <submittedName>
        <fullName evidence="3">Uncharacterized protein</fullName>
    </submittedName>
</protein>
<keyword evidence="2" id="KW-0812">Transmembrane</keyword>
<reference evidence="3 4" key="1">
    <citation type="submission" date="2020-08" db="EMBL/GenBank/DDBJ databases">
        <title>Sequencing the genomes of 1000 actinobacteria strains.</title>
        <authorList>
            <person name="Klenk H.-P."/>
        </authorList>
    </citation>
    <scope>NUCLEOTIDE SEQUENCE [LARGE SCALE GENOMIC DNA]</scope>
    <source>
        <strain evidence="3 4">DSM 17945</strain>
    </source>
</reference>
<evidence type="ECO:0000256" key="2">
    <source>
        <dbReference type="SAM" id="Phobius"/>
    </source>
</evidence>
<evidence type="ECO:0000256" key="1">
    <source>
        <dbReference type="SAM" id="MobiDB-lite"/>
    </source>
</evidence>
<dbReference type="AlphaFoldDB" id="A0A7W9N0M5"/>
<feature type="region of interest" description="Disordered" evidence="1">
    <location>
        <begin position="109"/>
        <end position="151"/>
    </location>
</feature>
<accession>A0A7W9N0M5</accession>
<feature type="transmembrane region" description="Helical" evidence="2">
    <location>
        <begin position="46"/>
        <end position="66"/>
    </location>
</feature>
<evidence type="ECO:0000313" key="3">
    <source>
        <dbReference type="EMBL" id="MBB5848908.1"/>
    </source>
</evidence>
<keyword evidence="2" id="KW-0472">Membrane</keyword>
<organism evidence="3 4">
    <name type="scientific">Micrococcus endophyticus</name>
    <dbReference type="NCBI Taxonomy" id="455343"/>
    <lineage>
        <taxon>Bacteria</taxon>
        <taxon>Bacillati</taxon>
        <taxon>Actinomycetota</taxon>
        <taxon>Actinomycetes</taxon>
        <taxon>Micrococcales</taxon>
        <taxon>Micrococcaceae</taxon>
        <taxon>Micrococcus</taxon>
    </lineage>
</organism>
<keyword evidence="2" id="KW-1133">Transmembrane helix</keyword>
<comment type="caution">
    <text evidence="3">The sequence shown here is derived from an EMBL/GenBank/DDBJ whole genome shotgun (WGS) entry which is preliminary data.</text>
</comment>
<dbReference type="Proteomes" id="UP000567246">
    <property type="component" value="Unassembled WGS sequence"/>
</dbReference>
<evidence type="ECO:0000313" key="4">
    <source>
        <dbReference type="Proteomes" id="UP000567246"/>
    </source>
</evidence>
<sequence>MMFGGDMMRDLMVGSGWLGLLACMVLGGIARLPLAAAGTRRAEGRPWAVQGVLGFGLLGLALLAALSALGSFFGFMGIAFAAFMAVGGVQAFTAGERARRRRQAEVDHAARLGEAFRGPTGAGSGPGPEGAPPADPSPAWYPREDGDERRG</sequence>
<keyword evidence="4" id="KW-1185">Reference proteome</keyword>
<gene>
    <name evidence="3" type="ORF">HDA33_001472</name>
</gene>
<feature type="transmembrane region" description="Helical" evidence="2">
    <location>
        <begin position="72"/>
        <end position="92"/>
    </location>
</feature>
<name>A0A7W9N0M5_9MICC</name>
<feature type="transmembrane region" description="Helical" evidence="2">
    <location>
        <begin position="12"/>
        <end position="34"/>
    </location>
</feature>